<evidence type="ECO:0000313" key="3">
    <source>
        <dbReference type="Proteomes" id="UP000275846"/>
    </source>
</evidence>
<reference evidence="4" key="1">
    <citation type="submission" date="2016-06" db="UniProtKB">
        <authorList>
            <consortium name="WormBaseParasite"/>
        </authorList>
    </citation>
    <scope>IDENTIFICATION</scope>
</reference>
<keyword evidence="3" id="KW-1185">Reference proteome</keyword>
<feature type="region of interest" description="Disordered" evidence="1">
    <location>
        <begin position="33"/>
        <end position="81"/>
    </location>
</feature>
<organism evidence="4">
    <name type="scientific">Schistocephalus solidus</name>
    <name type="common">Tapeworm</name>
    <dbReference type="NCBI Taxonomy" id="70667"/>
    <lineage>
        <taxon>Eukaryota</taxon>
        <taxon>Metazoa</taxon>
        <taxon>Spiralia</taxon>
        <taxon>Lophotrochozoa</taxon>
        <taxon>Platyhelminthes</taxon>
        <taxon>Cestoda</taxon>
        <taxon>Eucestoda</taxon>
        <taxon>Diphyllobothriidea</taxon>
        <taxon>Diphyllobothriidae</taxon>
        <taxon>Schistocephalus</taxon>
    </lineage>
</organism>
<name>A0A183SHR2_SCHSO</name>
<dbReference type="SUPFAM" id="SSF56219">
    <property type="entry name" value="DNase I-like"/>
    <property type="match status" value="1"/>
</dbReference>
<gene>
    <name evidence="2" type="ORF">SSLN_LOCUS3760</name>
</gene>
<feature type="compositionally biased region" description="Polar residues" evidence="1">
    <location>
        <begin position="33"/>
        <end position="42"/>
    </location>
</feature>
<dbReference type="EMBL" id="UYSU01032644">
    <property type="protein sequence ID" value="VDL90145.1"/>
    <property type="molecule type" value="Genomic_DNA"/>
</dbReference>
<evidence type="ECO:0000256" key="1">
    <source>
        <dbReference type="SAM" id="MobiDB-lite"/>
    </source>
</evidence>
<sequence length="220" mass="24328">MWLLENGVFLAATPRASVMTGGLNQVRVPGAVSASTPGISDSRTSHLPALKKSYDGGDSNPPAAARKIRDRKTPTNNNTTIPIARAIPSGVLRSNRPERRPVLVAWELAHYKVDIATLSESRFSEQCQLEYMGAGFTFFWSDRPKAERRDAGVAFAIRNTFFWSGRPKAERRDAGVAFAIRNEIAGRLHCLPQVINDRLMSLRIPLRGDKFTAFISTYAP</sequence>
<dbReference type="AlphaFoldDB" id="A0A183SHR2"/>
<evidence type="ECO:0000313" key="2">
    <source>
        <dbReference type="EMBL" id="VDL90145.1"/>
    </source>
</evidence>
<dbReference type="Proteomes" id="UP000275846">
    <property type="component" value="Unassembled WGS sequence"/>
</dbReference>
<evidence type="ECO:0000313" key="4">
    <source>
        <dbReference type="WBParaSite" id="SSLN_0000388101-mRNA-1"/>
    </source>
</evidence>
<accession>A0A183SHR2</accession>
<dbReference type="InterPro" id="IPR036691">
    <property type="entry name" value="Endo/exonu/phosph_ase_sf"/>
</dbReference>
<dbReference type="WBParaSite" id="SSLN_0000388101-mRNA-1">
    <property type="protein sequence ID" value="SSLN_0000388101-mRNA-1"/>
    <property type="gene ID" value="SSLN_0000388101"/>
</dbReference>
<protein>
    <submittedName>
        <fullName evidence="2 4">Uncharacterized protein</fullName>
    </submittedName>
</protein>
<proteinExistence type="predicted"/>
<reference evidence="2 3" key="2">
    <citation type="submission" date="2018-11" db="EMBL/GenBank/DDBJ databases">
        <authorList>
            <consortium name="Pathogen Informatics"/>
        </authorList>
    </citation>
    <scope>NUCLEOTIDE SEQUENCE [LARGE SCALE GENOMIC DNA]</scope>
    <source>
        <strain evidence="2 3">NST_G2</strain>
    </source>
</reference>